<organism evidence="1 2">
    <name type="scientific">Phytophthora megakarya</name>
    <dbReference type="NCBI Taxonomy" id="4795"/>
    <lineage>
        <taxon>Eukaryota</taxon>
        <taxon>Sar</taxon>
        <taxon>Stramenopiles</taxon>
        <taxon>Oomycota</taxon>
        <taxon>Peronosporomycetes</taxon>
        <taxon>Peronosporales</taxon>
        <taxon>Peronosporaceae</taxon>
        <taxon>Phytophthora</taxon>
    </lineage>
</organism>
<proteinExistence type="predicted"/>
<dbReference type="GO" id="GO:0016020">
    <property type="term" value="C:membrane"/>
    <property type="evidence" value="ECO:0007669"/>
    <property type="project" value="TreeGrafter"/>
</dbReference>
<sequence>MMAYTSDTLEVDGPPKRPAQTERLLFSRYTDTPLLFVGALDGSYKADGGILRWQAEHKRLFHASCVFLDAWGVFATVSDGRLRLVELPLQSRKPLDVDDTKGAVLFTAHQEAKTLCVLLKTNTLKVLDWTVNRSLELRTQHELQSQLTQLTPVQQLVLLKTEQEEEDEYGALDNTDRGEGAGKPLDMSSQLCVKVERVAAYNKTPRAVYYHHPFLLLDQAEQIAVYNFGSLEMVQTLSVKIAYSLCTVTDVASATMDPYSNLLQVRDDRLATLYTASPPFEVQSHQMLSIAQQVAAAMGNRRLEDAVALCQLCPEESPLSDGDQRKLFAEYGFELFQSTRRREAMTFFFESEIDVMEV</sequence>
<reference evidence="2" key="1">
    <citation type="submission" date="2017-03" db="EMBL/GenBank/DDBJ databases">
        <title>Phytopthora megakarya and P. palmivora, two closely related causual agents of cacao black pod achieved similar genome size and gene model numbers by different mechanisms.</title>
        <authorList>
            <person name="Ali S."/>
            <person name="Shao J."/>
            <person name="Larry D.J."/>
            <person name="Kronmiller B."/>
            <person name="Shen D."/>
            <person name="Strem M.D."/>
            <person name="Melnick R.L."/>
            <person name="Guiltinan M.J."/>
            <person name="Tyler B.M."/>
            <person name="Meinhardt L.W."/>
            <person name="Bailey B.A."/>
        </authorList>
    </citation>
    <scope>NUCLEOTIDE SEQUENCE [LARGE SCALE GENOMIC DNA]</scope>
    <source>
        <strain evidence="2">zdho120</strain>
    </source>
</reference>
<evidence type="ECO:0000313" key="2">
    <source>
        <dbReference type="Proteomes" id="UP000198211"/>
    </source>
</evidence>
<dbReference type="GO" id="GO:0006914">
    <property type="term" value="P:autophagy"/>
    <property type="evidence" value="ECO:0007669"/>
    <property type="project" value="TreeGrafter"/>
</dbReference>
<dbReference type="AlphaFoldDB" id="A0A225UGU4"/>
<dbReference type="GO" id="GO:0034058">
    <property type="term" value="P:endosomal vesicle fusion"/>
    <property type="evidence" value="ECO:0007669"/>
    <property type="project" value="TreeGrafter"/>
</dbReference>
<protein>
    <submittedName>
        <fullName evidence="1">Uncharacterized protein</fullName>
    </submittedName>
</protein>
<dbReference type="GO" id="GO:0005737">
    <property type="term" value="C:cytoplasm"/>
    <property type="evidence" value="ECO:0007669"/>
    <property type="project" value="TreeGrafter"/>
</dbReference>
<dbReference type="OrthoDB" id="5325112at2759"/>
<dbReference type="STRING" id="4795.A0A225UGU4"/>
<keyword evidence="2" id="KW-1185">Reference proteome</keyword>
<evidence type="ECO:0000313" key="1">
    <source>
        <dbReference type="EMBL" id="OWY91796.1"/>
    </source>
</evidence>
<dbReference type="PANTHER" id="PTHR12894:SF27">
    <property type="entry name" value="TRANSFORMING GROWTH FACTOR-BETA RECEPTOR-ASSOCIATED PROTEIN 1"/>
    <property type="match status" value="1"/>
</dbReference>
<gene>
    <name evidence="1" type="ORF">PHMEG_00039480</name>
</gene>
<name>A0A225UGU4_9STRA</name>
<dbReference type="InterPro" id="IPR032914">
    <property type="entry name" value="Vam6/VPS39/TRAP1"/>
</dbReference>
<dbReference type="Proteomes" id="UP000198211">
    <property type="component" value="Unassembled WGS sequence"/>
</dbReference>
<feature type="non-terminal residue" evidence="1">
    <location>
        <position position="358"/>
    </location>
</feature>
<dbReference type="EMBL" id="NBNE01019474">
    <property type="protein sequence ID" value="OWY91796.1"/>
    <property type="molecule type" value="Genomic_DNA"/>
</dbReference>
<accession>A0A225UGU4</accession>
<comment type="caution">
    <text evidence="1">The sequence shown here is derived from an EMBL/GenBank/DDBJ whole genome shotgun (WGS) entry which is preliminary data.</text>
</comment>
<dbReference type="PANTHER" id="PTHR12894">
    <property type="entry name" value="CNH DOMAIN CONTAINING"/>
    <property type="match status" value="1"/>
</dbReference>